<dbReference type="AlphaFoldDB" id="A0A9W8UCW2"/>
<proteinExistence type="predicted"/>
<protein>
    <submittedName>
        <fullName evidence="1">Uncharacterized protein</fullName>
    </submittedName>
</protein>
<dbReference type="EMBL" id="JAPDHF010000004">
    <property type="protein sequence ID" value="KAJ4019097.1"/>
    <property type="molecule type" value="Genomic_DNA"/>
</dbReference>
<accession>A0A9W8UCW2</accession>
<name>A0A9W8UCW2_9HYPO</name>
<keyword evidence="2" id="KW-1185">Reference proteome</keyword>
<evidence type="ECO:0000313" key="1">
    <source>
        <dbReference type="EMBL" id="KAJ4019097.1"/>
    </source>
</evidence>
<dbReference type="Proteomes" id="UP001152130">
    <property type="component" value="Unassembled WGS sequence"/>
</dbReference>
<reference evidence="1" key="1">
    <citation type="submission" date="2022-10" db="EMBL/GenBank/DDBJ databases">
        <title>Fusarium specimens isolated from Avocado Roots.</title>
        <authorList>
            <person name="Stajich J."/>
            <person name="Roper C."/>
            <person name="Heimlech-Rivalta G."/>
        </authorList>
    </citation>
    <scope>NUCLEOTIDE SEQUENCE</scope>
    <source>
        <strain evidence="1">CF00143</strain>
    </source>
</reference>
<organism evidence="1 2">
    <name type="scientific">Fusarium irregulare</name>
    <dbReference type="NCBI Taxonomy" id="2494466"/>
    <lineage>
        <taxon>Eukaryota</taxon>
        <taxon>Fungi</taxon>
        <taxon>Dikarya</taxon>
        <taxon>Ascomycota</taxon>
        <taxon>Pezizomycotina</taxon>
        <taxon>Sordariomycetes</taxon>
        <taxon>Hypocreomycetidae</taxon>
        <taxon>Hypocreales</taxon>
        <taxon>Nectriaceae</taxon>
        <taxon>Fusarium</taxon>
        <taxon>Fusarium incarnatum-equiseti species complex</taxon>
    </lineage>
</organism>
<comment type="caution">
    <text evidence="1">The sequence shown here is derived from an EMBL/GenBank/DDBJ whole genome shotgun (WGS) entry which is preliminary data.</text>
</comment>
<sequence>MRLNRSSSKAPKTTPATANWRVPSRVPFVCALYQLEIWNRLLSRQVKTPISIDLIQMEIPNMLAEGDHQADATNLSELTAETEDCFGKDCCEGLSKLVLNAA</sequence>
<gene>
    <name evidence="1" type="ORF">NW766_002797</name>
</gene>
<evidence type="ECO:0000313" key="2">
    <source>
        <dbReference type="Proteomes" id="UP001152130"/>
    </source>
</evidence>